<dbReference type="InterPro" id="IPR005225">
    <property type="entry name" value="Small_GTP-bd"/>
</dbReference>
<feature type="compositionally biased region" description="Basic residues" evidence="4">
    <location>
        <begin position="786"/>
        <end position="797"/>
    </location>
</feature>
<feature type="region of interest" description="Disordered" evidence="4">
    <location>
        <begin position="973"/>
        <end position="995"/>
    </location>
</feature>
<protein>
    <submittedName>
        <fullName evidence="5">RAB44, member RAS oncogene family</fullName>
    </submittedName>
</protein>
<feature type="compositionally biased region" description="Polar residues" evidence="4">
    <location>
        <begin position="1258"/>
        <end position="1283"/>
    </location>
</feature>
<feature type="compositionally biased region" description="Basic and acidic residues" evidence="4">
    <location>
        <begin position="122"/>
        <end position="143"/>
    </location>
</feature>
<feature type="compositionally biased region" description="Basic and acidic residues" evidence="4">
    <location>
        <begin position="1217"/>
        <end position="1230"/>
    </location>
</feature>
<dbReference type="InterPro" id="IPR050227">
    <property type="entry name" value="Rab"/>
</dbReference>
<feature type="compositionally biased region" description="Basic and acidic residues" evidence="4">
    <location>
        <begin position="1182"/>
        <end position="1194"/>
    </location>
</feature>
<feature type="compositionally biased region" description="Basic and acidic residues" evidence="4">
    <location>
        <begin position="869"/>
        <end position="878"/>
    </location>
</feature>
<proteinExistence type="predicted"/>
<sequence>MPLMFESQRIIPEKLQHDKDKRKPDIKTEMMEEPVDLTRQGVDQIQTFDKEKTSDVISETIQREVQEVKVHPKQMKESLQTGYPESLTGHAEMSMLTMKSGGDDSGVKEVDYPTTRNILDNSDLKADDYDLSDTEKQPIRDTVDSSLSQVYEFKVRVEDEVKPNTEQMFHQEKERVFSETEDKSASTLQSETFSSESQPQKDSETKDEQTSRAFSSSDRRKLGSSRRNKRGQRVKESTDEVLENSKADEIPENSKVSLEIVTFEQKYSHQDTDHIFMTSVSQNRSVSLMPLSGHSSQVLSSDPPDYLETIPQSLPDSEQDSEDHSDRESSVFANLVKKSTNFSQQEVDKYLTASTRDLLGDDQRIKVHSTQQSLHTCYSPVSGDTENLDIFSGNLSEQAEMFGFTKKSESASTDELYPTKVRMSVASDLKPGTENPHAGDSALSQVHQPGSVRDPTTSGHKRKLASSRRLKGGHTVKDPDAETHDKPVQDLVEEASSFRLIESSDITPRRAHSTSNVDQKVPNGSMIQDGDLSSRKRDERTELPTKDKNSHENVLASKPHSFPFTTDVNSEINTSRDRTISENIAGSKSPKNDAYESSQHAIDAVRKAQVQEVDPGQVCAEKEKGEAVGKNEKTAQKSFYLTENKEMFDFVSSGRDFSVASEGTTEKSIPRNHNEIECSVEQKAYSSPQDRLPTAGEQDKSINISEAARKHQLEDFVSKEHAEQINPDQMQETCHIDSTSLVQNTSFVQTLQSDANVAVDFNCADHDQSNKNETHSDLKAAEGRRKLGSSRRIKGRQQAKFSETNQENKEEDNEITDEATQMSATKTSREDFKPVEKVTTIVAEAEQTEKLPTTLGGSSVSTPEINSSSDKDDFTKSNKNTDEKHIELLHGTDSFCLITHCGLEKEGLMQSQSFVSEGDSDLQSSLKHDEIISILSGSESVFDQDQTIQRQNREARTLGQGVELQQMLEDTQTARGFSSEDHDRNSSVDAQEPRLDELRENLLRAERGLSTSLEFISPSEESAMDLAYKKAISLKVDASEGLQETSMFKKRKIGSSRRTKINRKQEGETPSMDEPKDDDISTQDDVWNLEKVEVMVELPLIKEVKESLNVHNLHGARENDEAKTTRYDKHQQAVPEQRSKSTSEGVQSQALEVKSSSPDFSSTSRRKMGSTCKNLGSQTQREILHQGEEPKIEAAESETPAGGAASERILQIKGVRLHSENKDSDQRTEKAFQPVEITHVEESLLKPPAEETPDESPVSLSQVDETKQTLHISPSSSPQNDSVLKSVRRKKFGSNRRSHLQQRNKNQDEKEDGVIQIHNEDHTREIVEEAADRNRDESPDLDKISEVLEKSSSNLPETKELSEPVSEKTPGRSYHDEICFSQDSRRQNSLGNLGGANASDSYNVVMIGDSCVGKTSFMKRAQSGKFSLDIPASVGVDSCMWTVVVDGKPVMLQLWDTAGQERFHSVTRQVFHRAQAFLLMYDITCSQSFSAVSYWVNCIQEAAAEDVSVLLLGNKSDDEQRRVKTEEGDNLAKEYNFAFMECSAATGQNVIESLETMARMLSQSADLREKTTQLHKQPAQKKQSSCC</sequence>
<keyword evidence="2" id="KW-0342">GTP-binding</keyword>
<keyword evidence="3" id="KW-0449">Lipoprotein</keyword>
<feature type="compositionally biased region" description="Basic residues" evidence="4">
    <location>
        <begin position="459"/>
        <end position="474"/>
    </location>
</feature>
<keyword evidence="1" id="KW-0547">Nucleotide-binding</keyword>
<dbReference type="CDD" id="cd00154">
    <property type="entry name" value="Rab"/>
    <property type="match status" value="1"/>
</dbReference>
<feature type="compositionally biased region" description="Basic and acidic residues" evidence="4">
    <location>
        <begin position="153"/>
        <end position="184"/>
    </location>
</feature>
<dbReference type="SUPFAM" id="SSF52540">
    <property type="entry name" value="P-loop containing nucleoside triphosphate hydrolases"/>
    <property type="match status" value="1"/>
</dbReference>
<feature type="region of interest" description="Disordered" evidence="4">
    <location>
        <begin position="765"/>
        <end position="833"/>
    </location>
</feature>
<dbReference type="InterPro" id="IPR001806">
    <property type="entry name" value="Small_GTPase"/>
</dbReference>
<evidence type="ECO:0000256" key="2">
    <source>
        <dbReference type="ARBA" id="ARBA00023134"/>
    </source>
</evidence>
<feature type="compositionally biased region" description="Basic and acidic residues" evidence="4">
    <location>
        <begin position="978"/>
        <end position="995"/>
    </location>
</feature>
<feature type="compositionally biased region" description="Basic and acidic residues" evidence="4">
    <location>
        <begin position="199"/>
        <end position="210"/>
    </location>
</feature>
<gene>
    <name evidence="5" type="primary">RAB44</name>
</gene>
<dbReference type="PANTHER" id="PTHR47977">
    <property type="entry name" value="RAS-RELATED PROTEIN RAB"/>
    <property type="match status" value="1"/>
</dbReference>
<dbReference type="PROSITE" id="PS51420">
    <property type="entry name" value="RHO"/>
    <property type="match status" value="1"/>
</dbReference>
<dbReference type="EMBL" id="HADY01011355">
    <property type="protein sequence ID" value="SBP49840.1"/>
    <property type="molecule type" value="Transcribed_RNA"/>
</dbReference>
<feature type="compositionally biased region" description="Basic residues" evidence="4">
    <location>
        <begin position="222"/>
        <end position="232"/>
    </location>
</feature>
<evidence type="ECO:0000256" key="4">
    <source>
        <dbReference type="SAM" id="MobiDB-lite"/>
    </source>
</evidence>
<dbReference type="GO" id="GO:0003924">
    <property type="term" value="F:GTPase activity"/>
    <property type="evidence" value="ECO:0007669"/>
    <property type="project" value="InterPro"/>
</dbReference>
<reference evidence="5" key="2">
    <citation type="submission" date="2016-06" db="EMBL/GenBank/DDBJ databases">
        <title>The genome of a short-lived fish provides insights into sex chromosome evolution and the genetic control of aging.</title>
        <authorList>
            <person name="Reichwald K."/>
            <person name="Felder M."/>
            <person name="Petzold A."/>
            <person name="Koch P."/>
            <person name="Groth M."/>
            <person name="Platzer M."/>
        </authorList>
    </citation>
    <scope>NUCLEOTIDE SEQUENCE</scope>
    <source>
        <tissue evidence="5">Brain</tissue>
    </source>
</reference>
<feature type="region of interest" description="Disordered" evidence="4">
    <location>
        <begin position="428"/>
        <end position="568"/>
    </location>
</feature>
<feature type="region of interest" description="Disordered" evidence="4">
    <location>
        <begin position="1568"/>
        <end position="1587"/>
    </location>
</feature>
<dbReference type="SMART" id="SM00175">
    <property type="entry name" value="RAB"/>
    <property type="match status" value="1"/>
</dbReference>
<feature type="compositionally biased region" description="Basic and acidic residues" evidence="4">
    <location>
        <begin position="233"/>
        <end position="249"/>
    </location>
</feature>
<dbReference type="FunFam" id="3.40.50.300:FF:001129">
    <property type="entry name" value="ras-related protein Rab-44 isoform X2"/>
    <property type="match status" value="1"/>
</dbReference>
<feature type="compositionally biased region" description="Basic and acidic residues" evidence="4">
    <location>
        <begin position="532"/>
        <end position="551"/>
    </location>
</feature>
<feature type="compositionally biased region" description="Basic and acidic residues" evidence="4">
    <location>
        <begin position="1115"/>
        <end position="1141"/>
    </location>
</feature>
<feature type="compositionally biased region" description="Basic and acidic residues" evidence="4">
    <location>
        <begin position="1357"/>
        <end position="1374"/>
    </location>
</feature>
<feature type="compositionally biased region" description="Polar residues" evidence="4">
    <location>
        <begin position="855"/>
        <end position="868"/>
    </location>
</feature>
<dbReference type="NCBIfam" id="TIGR00231">
    <property type="entry name" value="small_GTP"/>
    <property type="match status" value="1"/>
</dbReference>
<feature type="compositionally biased region" description="Polar residues" evidence="4">
    <location>
        <begin position="442"/>
        <end position="458"/>
    </location>
</feature>
<dbReference type="SMART" id="SM00176">
    <property type="entry name" value="RAN"/>
    <property type="match status" value="1"/>
</dbReference>
<dbReference type="PROSITE" id="PS51421">
    <property type="entry name" value="RAS"/>
    <property type="match status" value="1"/>
</dbReference>
<dbReference type="PROSITE" id="PS51419">
    <property type="entry name" value="RAB"/>
    <property type="match status" value="1"/>
</dbReference>
<feature type="region of interest" description="Disordered" evidence="4">
    <location>
        <begin position="1112"/>
        <end position="1374"/>
    </location>
</feature>
<feature type="compositionally biased region" description="Basic and acidic residues" evidence="4">
    <location>
        <begin position="11"/>
        <end position="30"/>
    </location>
</feature>
<evidence type="ECO:0000256" key="3">
    <source>
        <dbReference type="ARBA" id="ARBA00023288"/>
    </source>
</evidence>
<feature type="compositionally biased region" description="Basic and acidic residues" evidence="4">
    <location>
        <begin position="1318"/>
        <end position="1349"/>
    </location>
</feature>
<feature type="region of interest" description="Disordered" evidence="4">
    <location>
        <begin position="1"/>
        <end position="33"/>
    </location>
</feature>
<feature type="region of interest" description="Disordered" evidence="4">
    <location>
        <begin position="1047"/>
        <end position="1084"/>
    </location>
</feature>
<feature type="region of interest" description="Disordered" evidence="4">
    <location>
        <begin position="292"/>
        <end position="330"/>
    </location>
</feature>
<dbReference type="GO" id="GO:0005525">
    <property type="term" value="F:GTP binding"/>
    <property type="evidence" value="ECO:0007669"/>
    <property type="project" value="UniProtKB-KW"/>
</dbReference>
<feature type="region of interest" description="Disordered" evidence="4">
    <location>
        <begin position="96"/>
        <end position="256"/>
    </location>
</feature>
<reference evidence="5" key="1">
    <citation type="submission" date="2016-05" db="EMBL/GenBank/DDBJ databases">
        <authorList>
            <person name="Lavstsen T."/>
            <person name="Jespersen J.S."/>
        </authorList>
    </citation>
    <scope>NUCLEOTIDE SEQUENCE</scope>
    <source>
        <tissue evidence="5">Brain</tissue>
    </source>
</reference>
<evidence type="ECO:0000313" key="5">
    <source>
        <dbReference type="EMBL" id="SBP49840.1"/>
    </source>
</evidence>
<feature type="compositionally biased region" description="Basic residues" evidence="4">
    <location>
        <begin position="1048"/>
        <end position="1062"/>
    </location>
</feature>
<feature type="compositionally biased region" description="Basic residues" evidence="4">
    <location>
        <begin position="1286"/>
        <end position="1302"/>
    </location>
</feature>
<feature type="region of interest" description="Disordered" evidence="4">
    <location>
        <begin position="848"/>
        <end position="878"/>
    </location>
</feature>
<feature type="compositionally biased region" description="Basic and acidic residues" evidence="4">
    <location>
        <begin position="475"/>
        <end position="488"/>
    </location>
</feature>
<feature type="compositionally biased region" description="Basic and acidic residues" evidence="4">
    <location>
        <begin position="101"/>
        <end position="111"/>
    </location>
</feature>
<dbReference type="PRINTS" id="PR00449">
    <property type="entry name" value="RASTRNSFRMNG"/>
</dbReference>
<evidence type="ECO:0000256" key="1">
    <source>
        <dbReference type="ARBA" id="ARBA00022741"/>
    </source>
</evidence>
<name>A0A1A8A6N2_NOTFU</name>
<dbReference type="InterPro" id="IPR027417">
    <property type="entry name" value="P-loop_NTPase"/>
</dbReference>
<dbReference type="SMART" id="SM00174">
    <property type="entry name" value="RHO"/>
    <property type="match status" value="1"/>
</dbReference>
<feature type="compositionally biased region" description="Polar residues" evidence="4">
    <location>
        <begin position="185"/>
        <end position="198"/>
    </location>
</feature>
<dbReference type="Pfam" id="PF00071">
    <property type="entry name" value="Ras"/>
    <property type="match status" value="1"/>
</dbReference>
<dbReference type="SMART" id="SM00173">
    <property type="entry name" value="RAS"/>
    <property type="match status" value="1"/>
</dbReference>
<organism evidence="5">
    <name type="scientific">Nothobranchius furzeri</name>
    <name type="common">Turquoise killifish</name>
    <dbReference type="NCBI Taxonomy" id="105023"/>
    <lineage>
        <taxon>Eukaryota</taxon>
        <taxon>Metazoa</taxon>
        <taxon>Chordata</taxon>
        <taxon>Craniata</taxon>
        <taxon>Vertebrata</taxon>
        <taxon>Euteleostomi</taxon>
        <taxon>Actinopterygii</taxon>
        <taxon>Neopterygii</taxon>
        <taxon>Teleostei</taxon>
        <taxon>Neoteleostei</taxon>
        <taxon>Acanthomorphata</taxon>
        <taxon>Ovalentaria</taxon>
        <taxon>Atherinomorphae</taxon>
        <taxon>Cyprinodontiformes</taxon>
        <taxon>Nothobranchiidae</taxon>
        <taxon>Nothobranchius</taxon>
    </lineage>
</organism>
<dbReference type="Gene3D" id="3.40.50.300">
    <property type="entry name" value="P-loop containing nucleotide triphosphate hydrolases"/>
    <property type="match status" value="1"/>
</dbReference>
<feature type="compositionally biased region" description="Basic and acidic residues" evidence="4">
    <location>
        <begin position="765"/>
        <end position="785"/>
    </location>
</feature>
<feature type="compositionally biased region" description="Polar residues" evidence="4">
    <location>
        <begin position="1171"/>
        <end position="1181"/>
    </location>
</feature>
<accession>A0A1A8A6N2</accession>